<evidence type="ECO:0000259" key="12">
    <source>
        <dbReference type="Pfam" id="PF13807"/>
    </source>
</evidence>
<dbReference type="InterPro" id="IPR050445">
    <property type="entry name" value="Bact_polysacc_biosynth/exp"/>
</dbReference>
<organism evidence="13 14">
    <name type="scientific">Hwangdonia seohaensis</name>
    <dbReference type="NCBI Taxonomy" id="1240727"/>
    <lineage>
        <taxon>Bacteria</taxon>
        <taxon>Pseudomonadati</taxon>
        <taxon>Bacteroidota</taxon>
        <taxon>Flavobacteriia</taxon>
        <taxon>Flavobacteriales</taxon>
        <taxon>Flavobacteriaceae</taxon>
        <taxon>Hwangdonia</taxon>
    </lineage>
</organism>
<dbReference type="Pfam" id="PF13614">
    <property type="entry name" value="AAA_31"/>
    <property type="match status" value="1"/>
</dbReference>
<dbReference type="NCBIfam" id="TIGR01007">
    <property type="entry name" value="eps_fam"/>
    <property type="match status" value="1"/>
</dbReference>
<keyword evidence="4" id="KW-0547">Nucleotide-binding</keyword>
<gene>
    <name evidence="13" type="ORF">ACFQ2E_11705</name>
</gene>
<evidence type="ECO:0000256" key="7">
    <source>
        <dbReference type="ARBA" id="ARBA00023137"/>
    </source>
</evidence>
<dbReference type="InterPro" id="IPR032807">
    <property type="entry name" value="GNVR"/>
</dbReference>
<feature type="transmembrane region" description="Helical" evidence="10">
    <location>
        <begin position="31"/>
        <end position="49"/>
    </location>
</feature>
<evidence type="ECO:0000256" key="1">
    <source>
        <dbReference type="ARBA" id="ARBA00007316"/>
    </source>
</evidence>
<dbReference type="InterPro" id="IPR025669">
    <property type="entry name" value="AAA_dom"/>
</dbReference>
<keyword evidence="10" id="KW-0472">Membrane</keyword>
<keyword evidence="3" id="KW-0808">Transferase</keyword>
<evidence type="ECO:0000313" key="14">
    <source>
        <dbReference type="Proteomes" id="UP001597163"/>
    </source>
</evidence>
<keyword evidence="10" id="KW-0812">Transmembrane</keyword>
<protein>
    <recommendedName>
        <fullName evidence="2">non-specific protein-tyrosine kinase</fullName>
        <ecNumber evidence="2">2.7.10.2</ecNumber>
    </recommendedName>
</protein>
<dbReference type="RefSeq" id="WP_311940185.1">
    <property type="nucleotide sequence ID" value="NZ_JAVSCK010000003.1"/>
</dbReference>
<feature type="domain" description="Tyrosine-protein kinase G-rich" evidence="12">
    <location>
        <begin position="460"/>
        <end position="538"/>
    </location>
</feature>
<comment type="catalytic activity">
    <reaction evidence="8">
        <text>L-tyrosyl-[protein] + ATP = O-phospho-L-tyrosyl-[protein] + ADP + H(+)</text>
        <dbReference type="Rhea" id="RHEA:10596"/>
        <dbReference type="Rhea" id="RHEA-COMP:10136"/>
        <dbReference type="Rhea" id="RHEA-COMP:20101"/>
        <dbReference type="ChEBI" id="CHEBI:15378"/>
        <dbReference type="ChEBI" id="CHEBI:30616"/>
        <dbReference type="ChEBI" id="CHEBI:46858"/>
        <dbReference type="ChEBI" id="CHEBI:61978"/>
        <dbReference type="ChEBI" id="CHEBI:456216"/>
        <dbReference type="EC" id="2.7.10.2"/>
    </reaction>
</comment>
<evidence type="ECO:0000256" key="6">
    <source>
        <dbReference type="ARBA" id="ARBA00022840"/>
    </source>
</evidence>
<comment type="similarity">
    <text evidence="1">Belongs to the CpsD/CapB family.</text>
</comment>
<evidence type="ECO:0000259" key="11">
    <source>
        <dbReference type="Pfam" id="PF13614"/>
    </source>
</evidence>
<dbReference type="CDD" id="cd05387">
    <property type="entry name" value="BY-kinase"/>
    <property type="match status" value="1"/>
</dbReference>
<keyword evidence="10" id="KW-1133">Transmembrane helix</keyword>
<feature type="domain" description="AAA" evidence="11">
    <location>
        <begin position="607"/>
        <end position="761"/>
    </location>
</feature>
<dbReference type="SUPFAM" id="SSF52540">
    <property type="entry name" value="P-loop containing nucleoside triphosphate hydrolases"/>
    <property type="match status" value="1"/>
</dbReference>
<feature type="coiled-coil region" evidence="9">
    <location>
        <begin position="433"/>
        <end position="460"/>
    </location>
</feature>
<keyword evidence="6" id="KW-0067">ATP-binding</keyword>
<evidence type="ECO:0000256" key="9">
    <source>
        <dbReference type="SAM" id="Coils"/>
    </source>
</evidence>
<evidence type="ECO:0000256" key="8">
    <source>
        <dbReference type="ARBA" id="ARBA00051245"/>
    </source>
</evidence>
<keyword evidence="14" id="KW-1185">Reference proteome</keyword>
<dbReference type="PANTHER" id="PTHR32309">
    <property type="entry name" value="TYROSINE-PROTEIN KINASE"/>
    <property type="match status" value="1"/>
</dbReference>
<dbReference type="EC" id="2.7.10.2" evidence="2"/>
<evidence type="ECO:0000256" key="5">
    <source>
        <dbReference type="ARBA" id="ARBA00022777"/>
    </source>
</evidence>
<proteinExistence type="inferred from homology"/>
<dbReference type="EMBL" id="JBHTLJ010000003">
    <property type="protein sequence ID" value="MFD1163088.1"/>
    <property type="molecule type" value="Genomic_DNA"/>
</dbReference>
<feature type="transmembrane region" description="Helical" evidence="10">
    <location>
        <begin position="521"/>
        <end position="542"/>
    </location>
</feature>
<evidence type="ECO:0000256" key="3">
    <source>
        <dbReference type="ARBA" id="ARBA00022679"/>
    </source>
</evidence>
<dbReference type="InterPro" id="IPR005702">
    <property type="entry name" value="Wzc-like_C"/>
</dbReference>
<name>A0ABW3RDB3_9FLAO</name>
<evidence type="ECO:0000256" key="4">
    <source>
        <dbReference type="ARBA" id="ARBA00022741"/>
    </source>
</evidence>
<accession>A0ABW3RDB3</accession>
<keyword evidence="7" id="KW-0829">Tyrosine-protein kinase</keyword>
<dbReference type="Proteomes" id="UP001597163">
    <property type="component" value="Unassembled WGS sequence"/>
</dbReference>
<dbReference type="Pfam" id="PF13807">
    <property type="entry name" value="GNVR"/>
    <property type="match status" value="1"/>
</dbReference>
<keyword evidence="9" id="KW-0175">Coiled coil</keyword>
<dbReference type="PANTHER" id="PTHR32309:SF13">
    <property type="entry name" value="FERRIC ENTEROBACTIN TRANSPORT PROTEIN FEPE"/>
    <property type="match status" value="1"/>
</dbReference>
<dbReference type="InterPro" id="IPR027417">
    <property type="entry name" value="P-loop_NTPase"/>
</dbReference>
<evidence type="ECO:0000313" key="13">
    <source>
        <dbReference type="EMBL" id="MFD1163088.1"/>
    </source>
</evidence>
<evidence type="ECO:0000256" key="10">
    <source>
        <dbReference type="SAM" id="Phobius"/>
    </source>
</evidence>
<reference evidence="14" key="1">
    <citation type="journal article" date="2019" name="Int. J. Syst. Evol. Microbiol.">
        <title>The Global Catalogue of Microorganisms (GCM) 10K type strain sequencing project: providing services to taxonomists for standard genome sequencing and annotation.</title>
        <authorList>
            <consortium name="The Broad Institute Genomics Platform"/>
            <consortium name="The Broad Institute Genome Sequencing Center for Infectious Disease"/>
            <person name="Wu L."/>
            <person name="Ma J."/>
        </authorList>
    </citation>
    <scope>NUCLEOTIDE SEQUENCE [LARGE SCALE GENOMIC DNA]</scope>
    <source>
        <strain evidence="14">CCUG 63246</strain>
    </source>
</reference>
<dbReference type="Gene3D" id="3.40.50.300">
    <property type="entry name" value="P-loop containing nucleotide triphosphate hydrolases"/>
    <property type="match status" value="1"/>
</dbReference>
<keyword evidence="5" id="KW-0418">Kinase</keyword>
<sequence length="825" mass="92721">MAYDDIEDIEYSEQKSLNFDLRGFLFKLLKFWKLFVISIAIGLFVAYSVNDRKQNIYRLSSLISLENDQNPFFTANTSISFNWGGVSGKVGKTIIALKTRNHNELVVDSLQFYIQYLKEGKYRKEDIYKKAPFYIDIDKNKGQLLGKPIGVKFLSNTQYELFIDFENDKATTQKYSDKSVQSVAVPKGKFSKIFEVGKPVDLAFAKFTLNLKDDVAIAPDSEYFIQFLNFDGVVNGYKGRLTVAPYNKTSSSILTLALSGNNKQKIVDYLNATTAILSTTDLERKNQYATNTIKFIDSSLSIVNTELKAITDTMNAFRKQTKMFNVDEELLQISEKISELESREEENQSKLQYLSILADYLRTKTDYTKIAAPTSVGIEEMNIAGSVSKITALAIQRQELEQLVQEGSSSLQELDGSIDAEKNVLLETIASTKKTINIQLNRVRQTKANLQNRLNDLPEDQQQYLKIQRNLNISQEAYNVYMAKRSEAAIVKAANISDISIIEAAKDVGGALIGPNKNLNYMMALLVGFFGPFALVFILFLLDNTIHGADEVKRLSKIPILGLVGKFEHDNSLVVHEKPKSAVAESFRAIRSSLQFFYKKTDKKGGRTIMLTSSVSGEGKTFCSINIASAYALSGKKTILLGLDLRKPKIFGDFNIDNNTGIVNYFIGDKSLEEVTFKSHIENLDVITSGPIPPNPSELLMSDAMTELIEELRKTYDMIVLDSPPLGLVTDALELSQFADASLFVIRLNYTKKGMLELVNAKHKTGELKNVSYVLNFYKHNKSHGYGYGYGYGYSYGYGVYGNAYHENTKKKTFVDKVKNWLKIG</sequence>
<comment type="caution">
    <text evidence="13">The sequence shown here is derived from an EMBL/GenBank/DDBJ whole genome shotgun (WGS) entry which is preliminary data.</text>
</comment>
<evidence type="ECO:0000256" key="2">
    <source>
        <dbReference type="ARBA" id="ARBA00011903"/>
    </source>
</evidence>